<dbReference type="Gene3D" id="3.30.70.270">
    <property type="match status" value="1"/>
</dbReference>
<evidence type="ECO:0000313" key="1">
    <source>
        <dbReference type="EMBL" id="GFY22975.1"/>
    </source>
</evidence>
<organism evidence="1 2">
    <name type="scientific">Trichonephila clavipes</name>
    <name type="common">Golden silk orbweaver</name>
    <name type="synonym">Nephila clavipes</name>
    <dbReference type="NCBI Taxonomy" id="2585209"/>
    <lineage>
        <taxon>Eukaryota</taxon>
        <taxon>Metazoa</taxon>
        <taxon>Ecdysozoa</taxon>
        <taxon>Arthropoda</taxon>
        <taxon>Chelicerata</taxon>
        <taxon>Arachnida</taxon>
        <taxon>Araneae</taxon>
        <taxon>Araneomorphae</taxon>
        <taxon>Entelegynae</taxon>
        <taxon>Araneoidea</taxon>
        <taxon>Nephilidae</taxon>
        <taxon>Trichonephila</taxon>
    </lineage>
</organism>
<protein>
    <recommendedName>
        <fullName evidence="3">Reverse transcriptase domain-containing protein</fullName>
    </recommendedName>
</protein>
<comment type="caution">
    <text evidence="1">The sequence shown here is derived from an EMBL/GenBank/DDBJ whole genome shotgun (WGS) entry which is preliminary data.</text>
</comment>
<dbReference type="GO" id="GO:0071897">
    <property type="term" value="P:DNA biosynthetic process"/>
    <property type="evidence" value="ECO:0007669"/>
    <property type="project" value="UniProtKB-ARBA"/>
</dbReference>
<dbReference type="AlphaFoldDB" id="A0A8X6VV46"/>
<gene>
    <name evidence="1" type="ORF">TNCV_2182361</name>
</gene>
<keyword evidence="2" id="KW-1185">Reference proteome</keyword>
<evidence type="ECO:0008006" key="3">
    <source>
        <dbReference type="Google" id="ProtNLM"/>
    </source>
</evidence>
<dbReference type="SUPFAM" id="SSF56672">
    <property type="entry name" value="DNA/RNA polymerases"/>
    <property type="match status" value="1"/>
</dbReference>
<dbReference type="InterPro" id="IPR043128">
    <property type="entry name" value="Rev_trsase/Diguanyl_cyclase"/>
</dbReference>
<dbReference type="InterPro" id="IPR053134">
    <property type="entry name" value="RNA-dir_DNA_polymerase"/>
</dbReference>
<proteinExistence type="predicted"/>
<dbReference type="PANTHER" id="PTHR24559:SF444">
    <property type="entry name" value="REVERSE TRANSCRIPTASE DOMAIN-CONTAINING PROTEIN"/>
    <property type="match status" value="1"/>
</dbReference>
<dbReference type="PANTHER" id="PTHR24559">
    <property type="entry name" value="TRANSPOSON TY3-I GAG-POL POLYPROTEIN"/>
    <property type="match status" value="1"/>
</dbReference>
<name>A0A8X6VV46_TRICX</name>
<dbReference type="Proteomes" id="UP000887159">
    <property type="component" value="Unassembled WGS sequence"/>
</dbReference>
<evidence type="ECO:0000313" key="2">
    <source>
        <dbReference type="Proteomes" id="UP000887159"/>
    </source>
</evidence>
<reference evidence="1" key="1">
    <citation type="submission" date="2020-08" db="EMBL/GenBank/DDBJ databases">
        <title>Multicomponent nature underlies the extraordinary mechanical properties of spider dragline silk.</title>
        <authorList>
            <person name="Kono N."/>
            <person name="Nakamura H."/>
            <person name="Mori M."/>
            <person name="Yoshida Y."/>
            <person name="Ohtoshi R."/>
            <person name="Malay A.D."/>
            <person name="Moran D.A.P."/>
            <person name="Tomita M."/>
            <person name="Numata K."/>
            <person name="Arakawa K."/>
        </authorList>
    </citation>
    <scope>NUCLEOTIDE SEQUENCE</scope>
</reference>
<accession>A0A8X6VV46</accession>
<dbReference type="InterPro" id="IPR043502">
    <property type="entry name" value="DNA/RNA_pol_sf"/>
</dbReference>
<dbReference type="Gene3D" id="3.10.10.10">
    <property type="entry name" value="HIV Type 1 Reverse Transcriptase, subunit A, domain 1"/>
    <property type="match status" value="1"/>
</dbReference>
<dbReference type="EMBL" id="BMAU01021361">
    <property type="protein sequence ID" value="GFY22975.1"/>
    <property type="molecule type" value="Genomic_DNA"/>
</dbReference>
<sequence length="124" mass="13944">MFDPSSFANPTPLAHADFFEGNTSKGRYITMAPNVGPYRFSVDYQKLNAIMNYPRYPLPLIDDLIMNIPHTGIMSALDLRTGYFQMAVNPSDIVKTAFVTKMVHTPSAECHLACQGQLLIFRKQ</sequence>